<sequence>MVIAAGNDIRLRASETSAGNDLELRAGLVNDTGDINLVSANDKAYSLTEQYKKKVGLSASGGFVSIASAKEAGKEAQSSTSVGSQVTADRDAALQAERDINVIGSGISAGRNLSLDAGRDVNVVAAENSSAQRDWEKNKQVGIGVSGDDNGVSVFVGAERIQEKNRQLRETAAASQLSAGRDLDIAAGRDINQTGSDLLALNDINLQAGRDIKIDAAREAQLLEQQRSEERQGLGVTVNHNFGNTKEAASNAGKGDNGVSQASSTLRAVDSISQFLSGPTADVRLGNSKQSSSQQYSEQSNRSSSFSAGNDLNLQANNDVTVKGGQLDAGRDINIKGRDVTLDVARGNVAQESEQSQSWAGIQGGTSGGLKLGIGGSRGLASEDGTQGTSTATQLAAGRDINMQASNDLSLIGSQAQAGRDIDLKAGNDLDIRAVQNASRSESERRSAGGEVGLSVSPQGVGPYVSANLGKGQLERVGQRQQEAYLYAGDRLSFSSGEDTRIAGAVLRGDEVIGQVGGDLSLSSLPDTGSVKGKEFDLSGTVSMTGISGSIGAGKTTGNTNWVQEQTSITARDRLDIRTENHTQIDGALIASDTGNLKLDTDTLGYSDIAGQDKERAYYLNVGGSLGLGGGTPQDASQVGKGEQGANGWSIEGYNYERDREQIVRATVGAGDIVARSDAETGEDSTAGLNRDVSKAYEITKDKEERTDLYVSKSSVEAVGSPIETLQSWKNDAKNYGDSSEETIASIGKLVAAASSVAEGRSLDEIQLQQQGIEALRQANKALEKLSKGDSDQKIVAANFLLGMITGGVETAQSQATAAAIAQLADRNPESALRAVELIFVLQGNQNNTQQNLLPLLAIPLYQALGAALLVGAAATPEVQKGLGTAVNAVMEASGNVTANVQDQLRLSAELWTLVVGTTFPIHELDPKYGTLVNPVVDLDGRNPASGGYAEGGGIISTPNTGGNQLDGQQGGASYTNPEHQLNPGNMYSDSGINNVYDSIRQAPKFPSGFKESVGGTTKHAVNNPDVLSALRDVESGKWQKIYKDGYDANGNKVSIHYFQSKSGKVFDVKVKDNWSN</sequence>
<feature type="compositionally biased region" description="Polar residues" evidence="1">
    <location>
        <begin position="238"/>
        <end position="248"/>
    </location>
</feature>
<reference evidence="2 3" key="1">
    <citation type="submission" date="2016-10" db="EMBL/GenBank/DDBJ databases">
        <authorList>
            <person name="Varghese N."/>
            <person name="Submissions S."/>
        </authorList>
    </citation>
    <scope>NUCLEOTIDE SEQUENCE [LARGE SCALE GENOMIC DNA]</scope>
    <source>
        <strain evidence="2 3">CIP 109853</strain>
    </source>
</reference>
<comment type="caution">
    <text evidence="2">The sequence shown here is derived from an EMBL/GenBank/DDBJ whole genome shotgun (WGS) entry which is preliminary data.</text>
</comment>
<organism evidence="2 3">
    <name type="scientific">Pseudomonas cuatrocienegasensis</name>
    <dbReference type="NCBI Taxonomy" id="543360"/>
    <lineage>
        <taxon>Bacteria</taxon>
        <taxon>Pseudomonadati</taxon>
        <taxon>Pseudomonadota</taxon>
        <taxon>Gammaproteobacteria</taxon>
        <taxon>Pseudomonadales</taxon>
        <taxon>Pseudomonadaceae</taxon>
        <taxon>Pseudomonas</taxon>
    </lineage>
</organism>
<evidence type="ECO:0000256" key="1">
    <source>
        <dbReference type="SAM" id="MobiDB-lite"/>
    </source>
</evidence>
<feature type="region of interest" description="Disordered" evidence="1">
    <location>
        <begin position="225"/>
        <end position="262"/>
    </location>
</feature>
<feature type="region of interest" description="Disordered" evidence="1">
    <location>
        <begin position="279"/>
        <end position="312"/>
    </location>
</feature>
<proteinExistence type="predicted"/>
<dbReference type="InterPro" id="IPR025157">
    <property type="entry name" value="Hemagglutinin_rpt"/>
</dbReference>
<evidence type="ECO:0000313" key="3">
    <source>
        <dbReference type="Proteomes" id="UP000198512"/>
    </source>
</evidence>
<dbReference type="Pfam" id="PF13332">
    <property type="entry name" value="Fil_haemagg_2"/>
    <property type="match status" value="2"/>
</dbReference>
<accession>A0ABY1BRW9</accession>
<protein>
    <submittedName>
        <fullName evidence="2">Filamentous hemagglutinin</fullName>
    </submittedName>
</protein>
<dbReference type="EMBL" id="FOFP01000040">
    <property type="protein sequence ID" value="SER49265.1"/>
    <property type="molecule type" value="Genomic_DNA"/>
</dbReference>
<feature type="region of interest" description="Disordered" evidence="1">
    <location>
        <begin position="436"/>
        <end position="455"/>
    </location>
</feature>
<dbReference type="Proteomes" id="UP000198512">
    <property type="component" value="Unassembled WGS sequence"/>
</dbReference>
<gene>
    <name evidence="2" type="ORF">SAMN05216600_1407</name>
</gene>
<keyword evidence="3" id="KW-1185">Reference proteome</keyword>
<name>A0ABY1BRW9_9PSED</name>
<feature type="compositionally biased region" description="Low complexity" evidence="1">
    <location>
        <begin position="288"/>
        <end position="307"/>
    </location>
</feature>
<evidence type="ECO:0000313" key="2">
    <source>
        <dbReference type="EMBL" id="SER49265.1"/>
    </source>
</evidence>